<evidence type="ECO:0000313" key="1">
    <source>
        <dbReference type="EMBL" id="EUC27388.1"/>
    </source>
</evidence>
<dbReference type="EMBL" id="KI964939">
    <property type="protein sequence ID" value="EUC27388.1"/>
    <property type="molecule type" value="Genomic_DNA"/>
</dbReference>
<dbReference type="AlphaFoldDB" id="W6XPD7"/>
<dbReference type="HOGENOM" id="CLU_836752_0_0_1"/>
<sequence>MDFSSIMEYWRERNISCGVRRLPGDSAWYTFSFTGSRRSECKVLPPKLQAATPVGAARMTTEAMPRSLAMRSTLAHMDMMTVRLVVGYTLEVVDKGVPKQPLLDLDLLVRSNRPNVARTYWIIHFLYRSPVGLKLGGRGGLGAPLSQKDSLNQGHGPSQLTAELEAAQDSNSSSHGAYPSNQQGDFGHVGSLVVGSSGSGSDDDYLAWFRQRKTSISFNDESQSRHPGNGSYSDEHDYLELPYAARRGMQYRICGSRFPHSQAPIDGLARNNEYPDQVAALTSDATALLGLDGTYRKRHPGLGSSYQTALAPHLAHGVVAFVTSSWIEAMQG</sequence>
<protein>
    <submittedName>
        <fullName evidence="1">Uncharacterized protein</fullName>
    </submittedName>
</protein>
<proteinExistence type="predicted"/>
<dbReference type="STRING" id="930089.W6XPD7"/>
<gene>
    <name evidence="1" type="ORF">COCCADRAFT_31125</name>
</gene>
<keyword evidence="2" id="KW-1185">Reference proteome</keyword>
<reference evidence="1 2" key="1">
    <citation type="journal article" date="2013" name="PLoS Genet.">
        <title>Comparative genome structure, secondary metabolite, and effector coding capacity across Cochliobolus pathogens.</title>
        <authorList>
            <person name="Condon B.J."/>
            <person name="Leng Y."/>
            <person name="Wu D."/>
            <person name="Bushley K.E."/>
            <person name="Ohm R.A."/>
            <person name="Otillar R."/>
            <person name="Martin J."/>
            <person name="Schackwitz W."/>
            <person name="Grimwood J."/>
            <person name="MohdZainudin N."/>
            <person name="Xue C."/>
            <person name="Wang R."/>
            <person name="Manning V.A."/>
            <person name="Dhillon B."/>
            <person name="Tu Z.J."/>
            <person name="Steffenson B.J."/>
            <person name="Salamov A."/>
            <person name="Sun H."/>
            <person name="Lowry S."/>
            <person name="LaButti K."/>
            <person name="Han J."/>
            <person name="Copeland A."/>
            <person name="Lindquist E."/>
            <person name="Barry K."/>
            <person name="Schmutz J."/>
            <person name="Baker S.E."/>
            <person name="Ciuffetti L.M."/>
            <person name="Grigoriev I.V."/>
            <person name="Zhong S."/>
            <person name="Turgeon B.G."/>
        </authorList>
    </citation>
    <scope>NUCLEOTIDE SEQUENCE [LARGE SCALE GENOMIC DNA]</scope>
    <source>
        <strain evidence="1 2">26-R-13</strain>
    </source>
</reference>
<organism evidence="1 2">
    <name type="scientific">Cochliobolus carbonum (strain 26-R-13)</name>
    <name type="common">Maize leaf spot fungus</name>
    <name type="synonym">Bipolaris zeicola</name>
    <dbReference type="NCBI Taxonomy" id="930089"/>
    <lineage>
        <taxon>Eukaryota</taxon>
        <taxon>Fungi</taxon>
        <taxon>Dikarya</taxon>
        <taxon>Ascomycota</taxon>
        <taxon>Pezizomycotina</taxon>
        <taxon>Dothideomycetes</taxon>
        <taxon>Pleosporomycetidae</taxon>
        <taxon>Pleosporales</taxon>
        <taxon>Pleosporineae</taxon>
        <taxon>Pleosporaceae</taxon>
        <taxon>Bipolaris</taxon>
    </lineage>
</organism>
<name>W6XPD7_COCC2</name>
<evidence type="ECO:0000313" key="2">
    <source>
        <dbReference type="Proteomes" id="UP000053841"/>
    </source>
</evidence>
<accession>W6XPD7</accession>
<dbReference type="GeneID" id="19146883"/>
<dbReference type="KEGG" id="bze:COCCADRAFT_31125"/>
<dbReference type="Proteomes" id="UP000053841">
    <property type="component" value="Unassembled WGS sequence"/>
</dbReference>
<dbReference type="RefSeq" id="XP_007718304.1">
    <property type="nucleotide sequence ID" value="XM_007720114.1"/>
</dbReference>